<dbReference type="AlphaFoldDB" id="A0A9Q7EUK9"/>
<evidence type="ECO:0000256" key="7">
    <source>
        <dbReference type="SAM" id="Phobius"/>
    </source>
</evidence>
<accession>A0A9Q7EUK9</accession>
<evidence type="ECO:0000256" key="5">
    <source>
        <dbReference type="ARBA" id="ARBA00022989"/>
    </source>
</evidence>
<keyword evidence="3" id="KW-1003">Cell membrane</keyword>
<evidence type="ECO:0000256" key="1">
    <source>
        <dbReference type="ARBA" id="ARBA00004651"/>
    </source>
</evidence>
<dbReference type="KEGG" id="aram:KAR29_10590"/>
<proteinExistence type="inferred from homology"/>
<dbReference type="PANTHER" id="PTHR34584">
    <property type="entry name" value="NA(+)/H(+) ANTIPORTER SUBUNIT E1"/>
    <property type="match status" value="1"/>
</dbReference>
<dbReference type="PIRSF" id="PIRSF019239">
    <property type="entry name" value="MrpE"/>
    <property type="match status" value="1"/>
</dbReference>
<evidence type="ECO:0000256" key="6">
    <source>
        <dbReference type="ARBA" id="ARBA00023136"/>
    </source>
</evidence>
<dbReference type="GO" id="GO:0008324">
    <property type="term" value="F:monoatomic cation transmembrane transporter activity"/>
    <property type="evidence" value="ECO:0007669"/>
    <property type="project" value="InterPro"/>
</dbReference>
<gene>
    <name evidence="8" type="ORF">KAR29_10590</name>
</gene>
<feature type="transmembrane region" description="Helical" evidence="7">
    <location>
        <begin position="30"/>
        <end position="53"/>
    </location>
</feature>
<dbReference type="Proteomes" id="UP000671879">
    <property type="component" value="Chromosome"/>
</dbReference>
<reference evidence="9" key="1">
    <citation type="submission" date="2021-04" db="EMBL/GenBank/DDBJ databases">
        <title>A novel Synergistetes isolate from a pyrite-forming mixed culture.</title>
        <authorList>
            <person name="Bunk B."/>
            <person name="Sproer C."/>
            <person name="Spring S."/>
            <person name="Pester M."/>
        </authorList>
    </citation>
    <scope>NUCLEOTIDE SEQUENCE [LARGE SCALE GENOMIC DNA]</scope>
    <source>
        <strain evidence="9">J.5.4.2-T.3.5.2</strain>
    </source>
</reference>
<comment type="similarity">
    <text evidence="2">Belongs to the CPA3 antiporters (TC 2.A.63) subunit E family.</text>
</comment>
<evidence type="ECO:0000256" key="2">
    <source>
        <dbReference type="ARBA" id="ARBA00006228"/>
    </source>
</evidence>
<keyword evidence="9" id="KW-1185">Reference proteome</keyword>
<dbReference type="EMBL" id="CP072943">
    <property type="protein sequence ID" value="QTX31778.1"/>
    <property type="molecule type" value="Genomic_DNA"/>
</dbReference>
<sequence length="173" mass="19449">MLVSPVKPFALGAALFLVWLATTGRLDLPFVLLGLLVCVVVVHLTWSTFFAGAHDFSLRGKPWPRFRLLRLLRYPFFFLAELLSATWEVALLALRPTVDLHPAIVRFESVLHNRTALVLLANQVTLTPGTLTIDADVNDHSLFVHVLDLGQEGLDGVDRDVRTLEDEMRRVVR</sequence>
<evidence type="ECO:0000313" key="9">
    <source>
        <dbReference type="Proteomes" id="UP000671879"/>
    </source>
</evidence>
<evidence type="ECO:0000256" key="3">
    <source>
        <dbReference type="ARBA" id="ARBA00022475"/>
    </source>
</evidence>
<keyword evidence="6 7" id="KW-0472">Membrane</keyword>
<name>A0A9Q7EUK9_9BACT</name>
<dbReference type="GO" id="GO:0005886">
    <property type="term" value="C:plasma membrane"/>
    <property type="evidence" value="ECO:0007669"/>
    <property type="project" value="UniProtKB-SubCell"/>
</dbReference>
<comment type="subcellular location">
    <subcellularLocation>
        <location evidence="1">Cell membrane</location>
        <topology evidence="1">Multi-pass membrane protein</topology>
    </subcellularLocation>
</comment>
<dbReference type="Pfam" id="PF01899">
    <property type="entry name" value="MNHE"/>
    <property type="match status" value="1"/>
</dbReference>
<dbReference type="RefSeq" id="WP_274372962.1">
    <property type="nucleotide sequence ID" value="NZ_CP072943.1"/>
</dbReference>
<organism evidence="8 9">
    <name type="scientific">Aminithiophilus ramosus</name>
    <dbReference type="NCBI Taxonomy" id="3029084"/>
    <lineage>
        <taxon>Bacteria</taxon>
        <taxon>Thermotogati</taxon>
        <taxon>Synergistota</taxon>
        <taxon>Synergistia</taxon>
        <taxon>Synergistales</taxon>
        <taxon>Aminithiophilaceae</taxon>
        <taxon>Aminithiophilus</taxon>
    </lineage>
</organism>
<feature type="transmembrane region" description="Helical" evidence="7">
    <location>
        <begin position="74"/>
        <end position="94"/>
    </location>
</feature>
<dbReference type="PANTHER" id="PTHR34584:SF1">
    <property type="entry name" value="NA(+)_H(+) ANTIPORTER SUBUNIT E1"/>
    <property type="match status" value="1"/>
</dbReference>
<keyword evidence="4 7" id="KW-0812">Transmembrane</keyword>
<evidence type="ECO:0000313" key="8">
    <source>
        <dbReference type="EMBL" id="QTX31778.1"/>
    </source>
</evidence>
<evidence type="ECO:0000256" key="4">
    <source>
        <dbReference type="ARBA" id="ARBA00022692"/>
    </source>
</evidence>
<dbReference type="InterPro" id="IPR002758">
    <property type="entry name" value="Cation_antiport_E"/>
</dbReference>
<keyword evidence="5 7" id="KW-1133">Transmembrane helix</keyword>
<protein>
    <submittedName>
        <fullName evidence="8">Na+/H+ antiporter subunit E</fullName>
    </submittedName>
</protein>